<name>A0A5D4MJX4_9BACI</name>
<evidence type="ECO:0000313" key="1">
    <source>
        <dbReference type="EMBL" id="TYS01301.1"/>
    </source>
</evidence>
<protein>
    <submittedName>
        <fullName evidence="1">Uncharacterized protein</fullName>
    </submittedName>
</protein>
<organism evidence="1 2">
    <name type="scientific">Rossellomorea vietnamensis</name>
    <dbReference type="NCBI Taxonomy" id="218284"/>
    <lineage>
        <taxon>Bacteria</taxon>
        <taxon>Bacillati</taxon>
        <taxon>Bacillota</taxon>
        <taxon>Bacilli</taxon>
        <taxon>Bacillales</taxon>
        <taxon>Bacillaceae</taxon>
        <taxon>Rossellomorea</taxon>
    </lineage>
</organism>
<gene>
    <name evidence="1" type="ORF">FZC84_01180</name>
</gene>
<dbReference type="EMBL" id="VTEG01000001">
    <property type="protein sequence ID" value="TYS01301.1"/>
    <property type="molecule type" value="Genomic_DNA"/>
</dbReference>
<dbReference type="InterPro" id="IPR046117">
    <property type="entry name" value="DUF6054"/>
</dbReference>
<dbReference type="AlphaFoldDB" id="A0A5D4MJX4"/>
<proteinExistence type="predicted"/>
<dbReference type="Proteomes" id="UP000325182">
    <property type="component" value="Unassembled WGS sequence"/>
</dbReference>
<comment type="caution">
    <text evidence="1">The sequence shown here is derived from an EMBL/GenBank/DDBJ whole genome shotgun (WGS) entry which is preliminary data.</text>
</comment>
<dbReference type="Pfam" id="PF19524">
    <property type="entry name" value="DUF6054"/>
    <property type="match status" value="1"/>
</dbReference>
<accession>A0A5D4MJX4</accession>
<sequence>MRSYLEFTVNLKPFDTVSLILSDPDYKQELAFQDYKVANGKDEEPNSIAILVFEKYFFRNNSTATLTVTVSDFEGDTTVKCISTGNGDGVFDIGLCAGKSFIKPLRKILDPYILEVKEELR</sequence>
<reference evidence="1 2" key="1">
    <citation type="submission" date="2019-08" db="EMBL/GenBank/DDBJ databases">
        <title>Bacillus genomes from the desert of Cuatro Cienegas, Coahuila.</title>
        <authorList>
            <person name="Olmedo-Alvarez G."/>
        </authorList>
    </citation>
    <scope>NUCLEOTIDE SEQUENCE [LARGE SCALE GENOMIC DNA]</scope>
    <source>
        <strain evidence="1 2">CH128b_4D</strain>
    </source>
</reference>
<evidence type="ECO:0000313" key="2">
    <source>
        <dbReference type="Proteomes" id="UP000325182"/>
    </source>
</evidence>
<dbReference type="RefSeq" id="WP_148952661.1">
    <property type="nucleotide sequence ID" value="NZ_VTEG01000001.1"/>
</dbReference>